<dbReference type="PANTHER" id="PTHR30033">
    <property type="entry name" value="FLAGELLAR HOOK-ASSOCIATED PROTEIN 1"/>
    <property type="match status" value="1"/>
</dbReference>
<evidence type="ECO:0000313" key="10">
    <source>
        <dbReference type="EMBL" id="MBM6578155.1"/>
    </source>
</evidence>
<evidence type="ECO:0000256" key="5">
    <source>
        <dbReference type="ARBA" id="ARBA00022525"/>
    </source>
</evidence>
<evidence type="ECO:0000259" key="8">
    <source>
        <dbReference type="Pfam" id="PF06429"/>
    </source>
</evidence>
<keyword evidence="11" id="KW-1185">Reference proteome</keyword>
<dbReference type="RefSeq" id="WP_204200248.1">
    <property type="nucleotide sequence ID" value="NZ_JAFEMC010000006.1"/>
</dbReference>
<comment type="similarity">
    <text evidence="3 7">Belongs to the flagella basal body rod proteins family.</text>
</comment>
<reference evidence="10 11" key="1">
    <citation type="submission" date="2020-12" db="EMBL/GenBank/DDBJ databases">
        <title>Sphingomonas sp.</title>
        <authorList>
            <person name="Kim M.K."/>
        </authorList>
    </citation>
    <scope>NUCLEOTIDE SEQUENCE [LARGE SCALE GENOMIC DNA]</scope>
    <source>
        <strain evidence="10 11">BT552</strain>
    </source>
</reference>
<evidence type="ECO:0000256" key="1">
    <source>
        <dbReference type="ARBA" id="ARBA00004365"/>
    </source>
</evidence>
<sequence length="445" mass="45694">MSDLLSIGASGVRAYQSALTVTGENIANVGSAGYTRRSVRMTEISAGVGAVDRSAANGVLMTGIVRAGDGYAQLAVRSSGADLARSASGAQWLDRIEKAMTGNQLASRVTSFFNAATGLAAEPDSGALRTTMLNAGGSAAIAFTATGQAFDQIDADLDTAGNQATTQLNSLATSLVQINEGLGRTPPDSAAAAQLADQRDQILDQMSTLADVGVTLDALGRASVKLGGSQGTAFVEKNTVNGLAYSRNTDGSVGLSVVNGFDRLTVSLNGGELAGIVDGAQKSAASRTNLNNVAKDLVDKVNTTQLAGEDQTGTTGVEMFKVGTKPTEISLNFDSGAKIAAAKGGLGKRDASNLADLQKLRTDSGWEGQLTQITTDNASALDQKNTIVAAQTAIRDGAVSALTSVTGVNMDSEAVELMRFQQAYSASSRVIQVARDTLQTILDIR</sequence>
<name>A0ABS2DB36_9SPHN</name>
<dbReference type="EMBL" id="JAFEMC010000006">
    <property type="protein sequence ID" value="MBM6578155.1"/>
    <property type="molecule type" value="Genomic_DNA"/>
</dbReference>
<dbReference type="Pfam" id="PF22638">
    <property type="entry name" value="FlgK_D1"/>
    <property type="match status" value="1"/>
</dbReference>
<evidence type="ECO:0000256" key="6">
    <source>
        <dbReference type="ARBA" id="ARBA00023143"/>
    </source>
</evidence>
<dbReference type="InterPro" id="IPR053927">
    <property type="entry name" value="FlgK_helical"/>
</dbReference>
<evidence type="ECO:0000259" key="9">
    <source>
        <dbReference type="Pfam" id="PF22638"/>
    </source>
</evidence>
<keyword evidence="5 7" id="KW-0964">Secreted</keyword>
<feature type="domain" description="Flagellar hook-associated protein FlgK helical" evidence="9">
    <location>
        <begin position="95"/>
        <end position="320"/>
    </location>
</feature>
<dbReference type="NCBIfam" id="TIGR02492">
    <property type="entry name" value="flgK_ends"/>
    <property type="match status" value="1"/>
</dbReference>
<evidence type="ECO:0000256" key="4">
    <source>
        <dbReference type="ARBA" id="ARBA00016244"/>
    </source>
</evidence>
<evidence type="ECO:0000256" key="3">
    <source>
        <dbReference type="ARBA" id="ARBA00009677"/>
    </source>
</evidence>
<keyword evidence="6 7" id="KW-0975">Bacterial flagellum</keyword>
<keyword evidence="10" id="KW-0969">Cilium</keyword>
<dbReference type="InterPro" id="IPR010930">
    <property type="entry name" value="Flg_bb/hook_C_dom"/>
</dbReference>
<feature type="domain" description="Flagellar basal-body/hook protein C-terminal" evidence="8">
    <location>
        <begin position="406"/>
        <end position="443"/>
    </location>
</feature>
<dbReference type="PRINTS" id="PR01005">
    <property type="entry name" value="FLGHOOKAP1"/>
</dbReference>
<protein>
    <recommendedName>
        <fullName evidence="4 7">Flagellar hook-associated protein 1</fullName>
        <shortName evidence="7">HAP1</shortName>
    </recommendedName>
</protein>
<keyword evidence="10" id="KW-0282">Flagellum</keyword>
<proteinExistence type="inferred from homology"/>
<dbReference type="Proteomes" id="UP000763641">
    <property type="component" value="Unassembled WGS sequence"/>
</dbReference>
<organism evidence="10 11">
    <name type="scientific">Sphingomonas longa</name>
    <dbReference type="NCBI Taxonomy" id="2778730"/>
    <lineage>
        <taxon>Bacteria</taxon>
        <taxon>Pseudomonadati</taxon>
        <taxon>Pseudomonadota</taxon>
        <taxon>Alphaproteobacteria</taxon>
        <taxon>Sphingomonadales</taxon>
        <taxon>Sphingomonadaceae</taxon>
        <taxon>Sphingomonas</taxon>
    </lineage>
</organism>
<accession>A0ABS2DB36</accession>
<comment type="subcellular location">
    <subcellularLocation>
        <location evidence="1 7">Bacterial flagellum</location>
    </subcellularLocation>
    <subcellularLocation>
        <location evidence="2 7">Secreted</location>
    </subcellularLocation>
</comment>
<evidence type="ECO:0000256" key="7">
    <source>
        <dbReference type="RuleBase" id="RU362065"/>
    </source>
</evidence>
<dbReference type="SUPFAM" id="SSF64518">
    <property type="entry name" value="Phase 1 flagellin"/>
    <property type="match status" value="1"/>
</dbReference>
<evidence type="ECO:0000256" key="2">
    <source>
        <dbReference type="ARBA" id="ARBA00004613"/>
    </source>
</evidence>
<comment type="caution">
    <text evidence="10">The sequence shown here is derived from an EMBL/GenBank/DDBJ whole genome shotgun (WGS) entry which is preliminary data.</text>
</comment>
<dbReference type="InterPro" id="IPR002371">
    <property type="entry name" value="FlgK"/>
</dbReference>
<keyword evidence="10" id="KW-0966">Cell projection</keyword>
<dbReference type="Pfam" id="PF06429">
    <property type="entry name" value="Flg_bbr_C"/>
    <property type="match status" value="1"/>
</dbReference>
<evidence type="ECO:0000313" key="11">
    <source>
        <dbReference type="Proteomes" id="UP000763641"/>
    </source>
</evidence>
<gene>
    <name evidence="7 10" type="primary">flgK</name>
    <name evidence="10" type="ORF">ILT43_17365</name>
</gene>